<feature type="transmembrane region" description="Helical" evidence="1">
    <location>
        <begin position="20"/>
        <end position="37"/>
    </location>
</feature>
<dbReference type="EMBL" id="STGX01000008">
    <property type="protein sequence ID" value="THV28304.1"/>
    <property type="molecule type" value="Genomic_DNA"/>
</dbReference>
<gene>
    <name evidence="2" type="ORF">E9998_11860</name>
</gene>
<feature type="transmembrane region" description="Helical" evidence="1">
    <location>
        <begin position="57"/>
        <end position="76"/>
    </location>
</feature>
<sequence length="168" mass="17812">MPVPSPTPSRPGTVTAAQMLVWFQVLSLFCCGFAPVYMWQPAFVVVALSALPIGPAFWLLLLALGIGSVVYAVITVSHLGNGDRRGRTAITAGLIVIAALGLTPVFCSPADGDAPIRTLITAAPSILCQAIAWVCIHSASAERWFLETEAFKQTPPDPEPNPETETPE</sequence>
<organism evidence="2 3">
    <name type="scientific">Glycomyces paridis</name>
    <dbReference type="NCBI Taxonomy" id="2126555"/>
    <lineage>
        <taxon>Bacteria</taxon>
        <taxon>Bacillati</taxon>
        <taxon>Actinomycetota</taxon>
        <taxon>Actinomycetes</taxon>
        <taxon>Glycomycetales</taxon>
        <taxon>Glycomycetaceae</taxon>
        <taxon>Glycomyces</taxon>
    </lineage>
</organism>
<dbReference type="RefSeq" id="WP_136529915.1">
    <property type="nucleotide sequence ID" value="NZ_STGX01000008.1"/>
</dbReference>
<dbReference type="AlphaFoldDB" id="A0A4S8PJ25"/>
<evidence type="ECO:0000313" key="3">
    <source>
        <dbReference type="Proteomes" id="UP000305792"/>
    </source>
</evidence>
<keyword evidence="1" id="KW-1133">Transmembrane helix</keyword>
<evidence type="ECO:0000313" key="2">
    <source>
        <dbReference type="EMBL" id="THV28304.1"/>
    </source>
</evidence>
<protein>
    <recommendedName>
        <fullName evidence="4">DUF2569 domain-containing protein</fullName>
    </recommendedName>
</protein>
<feature type="transmembrane region" description="Helical" evidence="1">
    <location>
        <begin position="118"/>
        <end position="136"/>
    </location>
</feature>
<evidence type="ECO:0008006" key="4">
    <source>
        <dbReference type="Google" id="ProtNLM"/>
    </source>
</evidence>
<accession>A0A4S8PJ25</accession>
<reference evidence="2 3" key="1">
    <citation type="journal article" date="2018" name="Int. J. Syst. Evol. Microbiol.">
        <title>Glycomyces paridis sp. nov., isolated from the medicinal plant Paris polyphylla.</title>
        <authorList>
            <person name="Fang X.M."/>
            <person name="Bai J.L."/>
            <person name="Su J."/>
            <person name="Zhao L.L."/>
            <person name="Liu H.Y."/>
            <person name="Ma B.P."/>
            <person name="Zhang Y.Q."/>
            <person name="Yu L.Y."/>
        </authorList>
    </citation>
    <scope>NUCLEOTIDE SEQUENCE [LARGE SCALE GENOMIC DNA]</scope>
    <source>
        <strain evidence="2 3">CPCC 204357</strain>
    </source>
</reference>
<name>A0A4S8PJ25_9ACTN</name>
<dbReference type="Proteomes" id="UP000305792">
    <property type="component" value="Unassembled WGS sequence"/>
</dbReference>
<dbReference type="OrthoDB" id="9923721at2"/>
<evidence type="ECO:0000256" key="1">
    <source>
        <dbReference type="SAM" id="Phobius"/>
    </source>
</evidence>
<keyword evidence="3" id="KW-1185">Reference proteome</keyword>
<keyword evidence="1" id="KW-0812">Transmembrane</keyword>
<proteinExistence type="predicted"/>
<comment type="caution">
    <text evidence="2">The sequence shown here is derived from an EMBL/GenBank/DDBJ whole genome shotgun (WGS) entry which is preliminary data.</text>
</comment>
<keyword evidence="1" id="KW-0472">Membrane</keyword>
<feature type="transmembrane region" description="Helical" evidence="1">
    <location>
        <begin position="88"/>
        <end position="106"/>
    </location>
</feature>